<keyword evidence="4" id="KW-1185">Reference proteome</keyword>
<protein>
    <submittedName>
        <fullName evidence="3">O-acyltransferase WSD</fullName>
    </submittedName>
</protein>
<dbReference type="InterPro" id="IPR009721">
    <property type="entry name" value="O-acyltransferase_WSD1_C"/>
</dbReference>
<dbReference type="OrthoDB" id="619536at2759"/>
<dbReference type="GO" id="GO:0019432">
    <property type="term" value="P:triglyceride biosynthetic process"/>
    <property type="evidence" value="ECO:0007669"/>
    <property type="project" value="TreeGrafter"/>
</dbReference>
<accession>A0A226DPU4</accession>
<evidence type="ECO:0000313" key="4">
    <source>
        <dbReference type="Proteomes" id="UP000198287"/>
    </source>
</evidence>
<dbReference type="InterPro" id="IPR045034">
    <property type="entry name" value="O-acyltransferase_WSD1-like"/>
</dbReference>
<proteinExistence type="predicted"/>
<evidence type="ECO:0000313" key="3">
    <source>
        <dbReference type="EMBL" id="OXA47239.1"/>
    </source>
</evidence>
<feature type="domain" description="O-acyltransferase WSD1 C-terminal" evidence="2">
    <location>
        <begin position="369"/>
        <end position="479"/>
    </location>
</feature>
<dbReference type="AlphaFoldDB" id="A0A226DPU4"/>
<evidence type="ECO:0000256" key="1">
    <source>
        <dbReference type="SAM" id="Phobius"/>
    </source>
</evidence>
<feature type="transmembrane region" description="Helical" evidence="1">
    <location>
        <begin position="7"/>
        <end position="34"/>
    </location>
</feature>
<dbReference type="GO" id="GO:0005886">
    <property type="term" value="C:plasma membrane"/>
    <property type="evidence" value="ECO:0007669"/>
    <property type="project" value="TreeGrafter"/>
</dbReference>
<dbReference type="PANTHER" id="PTHR31650">
    <property type="entry name" value="O-ACYLTRANSFERASE (WSD1-LIKE) FAMILY PROTEIN"/>
    <property type="match status" value="1"/>
</dbReference>
<dbReference type="Proteomes" id="UP000198287">
    <property type="component" value="Unassembled WGS sequence"/>
</dbReference>
<dbReference type="EMBL" id="LNIX01000013">
    <property type="protein sequence ID" value="OXA47239.1"/>
    <property type="molecule type" value="Genomic_DNA"/>
</dbReference>
<keyword evidence="1" id="KW-1133">Transmembrane helix</keyword>
<gene>
    <name evidence="3" type="ORF">Fcan01_17708</name>
</gene>
<keyword evidence="3" id="KW-0808">Transferase</keyword>
<dbReference type="GO" id="GO:0008374">
    <property type="term" value="F:O-acyltransferase activity"/>
    <property type="evidence" value="ECO:0007669"/>
    <property type="project" value="InterPro"/>
</dbReference>
<organism evidence="3 4">
    <name type="scientific">Folsomia candida</name>
    <name type="common">Springtail</name>
    <dbReference type="NCBI Taxonomy" id="158441"/>
    <lineage>
        <taxon>Eukaryota</taxon>
        <taxon>Metazoa</taxon>
        <taxon>Ecdysozoa</taxon>
        <taxon>Arthropoda</taxon>
        <taxon>Hexapoda</taxon>
        <taxon>Collembola</taxon>
        <taxon>Entomobryomorpha</taxon>
        <taxon>Isotomoidea</taxon>
        <taxon>Isotomidae</taxon>
        <taxon>Proisotominae</taxon>
        <taxon>Folsomia</taxon>
    </lineage>
</organism>
<evidence type="ECO:0000259" key="2">
    <source>
        <dbReference type="Pfam" id="PF06974"/>
    </source>
</evidence>
<keyword evidence="1" id="KW-0812">Transmembrane</keyword>
<comment type="caution">
    <text evidence="3">The sequence shown here is derived from an EMBL/GenBank/DDBJ whole genome shotgun (WGS) entry which is preliminary data.</text>
</comment>
<keyword evidence="3" id="KW-0012">Acyltransferase</keyword>
<keyword evidence="1" id="KW-0472">Membrane</keyword>
<dbReference type="PANTHER" id="PTHR31650:SF1">
    <property type="entry name" value="WAX ESTER SYNTHASE_DIACYLGLYCEROL ACYLTRANSFERASE 4-RELATED"/>
    <property type="match status" value="1"/>
</dbReference>
<sequence length="495" mass="55441">MTTLNKIFSLTCSILVAHFILPTFLILIVAPLYIYKSCVVFLSKWKVGIYAPLSVGDCIHVLDDIHGQPRCSISCVVHFRGRFSVDQFVNRLKLKISEQPKESYDRLTCTITRWRCVYFWKKCEDFDILDHISVNEESNPDKISAFLTDQIDKGYPVGKPLWDVVFLPNCVHAEYGTSSAVALRMHHSVGDGLSFVALVRDMCDENHAADEEIKKLLKGFRKKYSQNFWKKLSCVFQLIFINPSEGMYNWIKALKSQVIPRDLSQNTTCGCIFATTLIDLACLKRISKIVGANVSSVIHAGVAGAVRRTMIDRGSEPTGDITATYILPKLDHPGTLSNNAYSIPIITPMSGDDGIKRVTGISHQLNRIFSTIPIASMLPFNMLGLLLGAHIQTKVMSDMFTYAHSNMAFFGEPIKIFGITLERIVVASGLLRGSNPLFILTTSYNGKLFLQLVGNKAVFPNEESLLRLAKYVENEIKELDRQCYTEVSDLVATMV</sequence>
<reference evidence="3 4" key="1">
    <citation type="submission" date="2015-12" db="EMBL/GenBank/DDBJ databases">
        <title>The genome of Folsomia candida.</title>
        <authorList>
            <person name="Faddeeva A."/>
            <person name="Derks M.F."/>
            <person name="Anvar Y."/>
            <person name="Smit S."/>
            <person name="Van Straalen N."/>
            <person name="Roelofs D."/>
        </authorList>
    </citation>
    <scope>NUCLEOTIDE SEQUENCE [LARGE SCALE GENOMIC DNA]</scope>
    <source>
        <strain evidence="3 4">VU population</strain>
        <tissue evidence="3">Whole body</tissue>
    </source>
</reference>
<dbReference type="Pfam" id="PF06974">
    <property type="entry name" value="WS_DGAT_C"/>
    <property type="match status" value="1"/>
</dbReference>
<name>A0A226DPU4_FOLCA</name>